<sequence length="162" mass="17717">MDGSWLSKYPDYAKAIQKRGHEISNHAYSHPDMSKLSRSAAYQQIDKTEKLLRSVLGVTDNRWFAPPSGDYNQTTVEIAAELGLKTVLWTIDTVDWKKPPADAVVAKISAKLEPGSLILMHPTSTSRDALAGIIAAAKKKGYALGTVSETLSSRRAPVEGRH</sequence>
<protein>
    <recommendedName>
        <fullName evidence="1">NodB homology domain-containing protein</fullName>
    </recommendedName>
</protein>
<evidence type="ECO:0000313" key="2">
    <source>
        <dbReference type="EMBL" id="GIQ65179.1"/>
    </source>
</evidence>
<gene>
    <name evidence="2" type="ORF">PACILC2_37470</name>
</gene>
<dbReference type="InterPro" id="IPR002509">
    <property type="entry name" value="NODB_dom"/>
</dbReference>
<dbReference type="InterPro" id="IPR050248">
    <property type="entry name" value="Polysacc_deacetylase_ArnD"/>
</dbReference>
<comment type="caution">
    <text evidence="2">The sequence shown here is derived from an EMBL/GenBank/DDBJ whole genome shotgun (WGS) entry which is preliminary data.</text>
</comment>
<dbReference type="SUPFAM" id="SSF88713">
    <property type="entry name" value="Glycoside hydrolase/deacetylase"/>
    <property type="match status" value="1"/>
</dbReference>
<dbReference type="PANTHER" id="PTHR10587">
    <property type="entry name" value="GLYCOSYL TRANSFERASE-RELATED"/>
    <property type="match status" value="1"/>
</dbReference>
<name>A0ABQ4NB71_9BACL</name>
<proteinExistence type="predicted"/>
<dbReference type="PANTHER" id="PTHR10587:SF80">
    <property type="entry name" value="CHITOOLIGOSACCHARIDE DEACETYLASE"/>
    <property type="match status" value="1"/>
</dbReference>
<dbReference type="EMBL" id="BOVJ01000124">
    <property type="protein sequence ID" value="GIQ65179.1"/>
    <property type="molecule type" value="Genomic_DNA"/>
</dbReference>
<reference evidence="2 3" key="1">
    <citation type="submission" date="2021-04" db="EMBL/GenBank/DDBJ databases">
        <title>Draft genome sequence of Paenibacillus cisolokensis, LC2-13A.</title>
        <authorList>
            <person name="Uke A."/>
            <person name="Chhe C."/>
            <person name="Baramee S."/>
            <person name="Kosugi A."/>
        </authorList>
    </citation>
    <scope>NUCLEOTIDE SEQUENCE [LARGE SCALE GENOMIC DNA]</scope>
    <source>
        <strain evidence="2 3">LC2-13A</strain>
    </source>
</reference>
<evidence type="ECO:0000313" key="3">
    <source>
        <dbReference type="Proteomes" id="UP000680304"/>
    </source>
</evidence>
<dbReference type="PROSITE" id="PS51677">
    <property type="entry name" value="NODB"/>
    <property type="match status" value="1"/>
</dbReference>
<dbReference type="Pfam" id="PF01522">
    <property type="entry name" value="Polysacc_deac_1"/>
    <property type="match status" value="1"/>
</dbReference>
<dbReference type="Proteomes" id="UP000680304">
    <property type="component" value="Unassembled WGS sequence"/>
</dbReference>
<organism evidence="2 3">
    <name type="scientific">Paenibacillus cisolokensis</name>
    <dbReference type="NCBI Taxonomy" id="1658519"/>
    <lineage>
        <taxon>Bacteria</taxon>
        <taxon>Bacillati</taxon>
        <taxon>Bacillota</taxon>
        <taxon>Bacilli</taxon>
        <taxon>Bacillales</taxon>
        <taxon>Paenibacillaceae</taxon>
        <taxon>Paenibacillus</taxon>
    </lineage>
</organism>
<dbReference type="Gene3D" id="3.20.20.370">
    <property type="entry name" value="Glycoside hydrolase/deacetylase"/>
    <property type="match status" value="1"/>
</dbReference>
<evidence type="ECO:0000259" key="1">
    <source>
        <dbReference type="PROSITE" id="PS51677"/>
    </source>
</evidence>
<accession>A0ABQ4NB71</accession>
<keyword evidence="3" id="KW-1185">Reference proteome</keyword>
<feature type="domain" description="NodB homology" evidence="1">
    <location>
        <begin position="1"/>
        <end position="145"/>
    </location>
</feature>
<dbReference type="InterPro" id="IPR011330">
    <property type="entry name" value="Glyco_hydro/deAcase_b/a-brl"/>
</dbReference>